<dbReference type="Proteomes" id="UP001523528">
    <property type="component" value="Unassembled WGS sequence"/>
</dbReference>
<proteinExistence type="predicted"/>
<accession>A0ABT1F1J9</accession>
<gene>
    <name evidence="1" type="ORF">NKW50_09675</name>
</gene>
<reference evidence="1 2" key="1">
    <citation type="submission" date="2022-06" db="EMBL/GenBank/DDBJ databases">
        <title>Acetobacer genomes from food samples.</title>
        <authorList>
            <person name="Sombolestani A."/>
        </authorList>
    </citation>
    <scope>NUCLEOTIDE SEQUENCE [LARGE SCALE GENOMIC DNA]</scope>
    <source>
        <strain evidence="1 2">R-83285</strain>
    </source>
</reference>
<sequence length="77" mass="8158">MSKTAIHPGYSRLVGHLRALATDGVSPLLAHGVLQKRQGLCTIPAPMVEQGHTARTLDNRPVLPHTAQRAGAGLRSC</sequence>
<organism evidence="1 2">
    <name type="scientific">Acetobacter lambici</name>
    <dbReference type="NCBI Taxonomy" id="1332824"/>
    <lineage>
        <taxon>Bacteria</taxon>
        <taxon>Pseudomonadati</taxon>
        <taxon>Pseudomonadota</taxon>
        <taxon>Alphaproteobacteria</taxon>
        <taxon>Acetobacterales</taxon>
        <taxon>Acetobacteraceae</taxon>
        <taxon>Acetobacter</taxon>
    </lineage>
</organism>
<evidence type="ECO:0008006" key="3">
    <source>
        <dbReference type="Google" id="ProtNLM"/>
    </source>
</evidence>
<name>A0ABT1F1J9_9PROT</name>
<protein>
    <recommendedName>
        <fullName evidence="3">Transposase</fullName>
    </recommendedName>
</protein>
<evidence type="ECO:0000313" key="2">
    <source>
        <dbReference type="Proteomes" id="UP001523528"/>
    </source>
</evidence>
<keyword evidence="2" id="KW-1185">Reference proteome</keyword>
<comment type="caution">
    <text evidence="1">The sequence shown here is derived from an EMBL/GenBank/DDBJ whole genome shotgun (WGS) entry which is preliminary data.</text>
</comment>
<dbReference type="EMBL" id="JAMYZZ010000016">
    <property type="protein sequence ID" value="MCP1258856.1"/>
    <property type="molecule type" value="Genomic_DNA"/>
</dbReference>
<evidence type="ECO:0000313" key="1">
    <source>
        <dbReference type="EMBL" id="MCP1258856.1"/>
    </source>
</evidence>
<dbReference type="RefSeq" id="WP_165991980.1">
    <property type="nucleotide sequence ID" value="NZ_JAMYZY010000016.1"/>
</dbReference>